<evidence type="ECO:0000256" key="1">
    <source>
        <dbReference type="SAM" id="SignalP"/>
    </source>
</evidence>
<accession>A0ABS8G755</accession>
<reference evidence="3 4" key="1">
    <citation type="submission" date="2021-10" db="EMBL/GenBank/DDBJ databases">
        <title>Draft genome of Aestuariibacter halophilus JC2043.</title>
        <authorList>
            <person name="Emsley S.A."/>
            <person name="Pfannmuller K.M."/>
            <person name="Ushijima B."/>
            <person name="Saw J.H."/>
            <person name="Videau P."/>
        </authorList>
    </citation>
    <scope>NUCLEOTIDE SEQUENCE [LARGE SCALE GENOMIC DNA]</scope>
    <source>
        <strain evidence="3 4">JC2043</strain>
    </source>
</reference>
<evidence type="ECO:0000313" key="3">
    <source>
        <dbReference type="EMBL" id="MCC2616248.1"/>
    </source>
</evidence>
<dbReference type="InterPro" id="IPR053145">
    <property type="entry name" value="AB_hydrolase_Est10"/>
</dbReference>
<protein>
    <submittedName>
        <fullName evidence="3">PDZ domain-containing protein</fullName>
    </submittedName>
</protein>
<dbReference type="RefSeq" id="WP_229159115.1">
    <property type="nucleotide sequence ID" value="NZ_JAJEWP010000001.1"/>
</dbReference>
<dbReference type="Gene3D" id="3.40.50.1820">
    <property type="entry name" value="alpha/beta hydrolase"/>
    <property type="match status" value="1"/>
</dbReference>
<dbReference type="SUPFAM" id="SSF53474">
    <property type="entry name" value="alpha/beta-Hydrolases"/>
    <property type="match status" value="1"/>
</dbReference>
<dbReference type="InterPro" id="IPR029058">
    <property type="entry name" value="AB_hydrolase_fold"/>
</dbReference>
<dbReference type="Pfam" id="PF17820">
    <property type="entry name" value="PDZ_6"/>
    <property type="match status" value="1"/>
</dbReference>
<dbReference type="InterPro" id="IPR036034">
    <property type="entry name" value="PDZ_sf"/>
</dbReference>
<evidence type="ECO:0000259" key="2">
    <source>
        <dbReference type="Pfam" id="PF17820"/>
    </source>
</evidence>
<dbReference type="PANTHER" id="PTHR43265">
    <property type="entry name" value="ESTERASE ESTD"/>
    <property type="match status" value="1"/>
</dbReference>
<proteinExistence type="predicted"/>
<keyword evidence="4" id="KW-1185">Reference proteome</keyword>
<keyword evidence="1" id="KW-0732">Signal</keyword>
<organism evidence="3 4">
    <name type="scientific">Fluctibacter halophilus</name>
    <dbReference type="NCBI Taxonomy" id="226011"/>
    <lineage>
        <taxon>Bacteria</taxon>
        <taxon>Pseudomonadati</taxon>
        <taxon>Pseudomonadota</taxon>
        <taxon>Gammaproteobacteria</taxon>
        <taxon>Alteromonadales</taxon>
        <taxon>Alteromonadaceae</taxon>
        <taxon>Fluctibacter</taxon>
    </lineage>
</organism>
<dbReference type="Proteomes" id="UP001520878">
    <property type="component" value="Unassembled WGS sequence"/>
</dbReference>
<dbReference type="Gene3D" id="2.30.42.10">
    <property type="match status" value="1"/>
</dbReference>
<comment type="caution">
    <text evidence="3">The sequence shown here is derived from an EMBL/GenBank/DDBJ whole genome shotgun (WGS) entry which is preliminary data.</text>
</comment>
<gene>
    <name evidence="3" type="ORF">LJ739_08350</name>
</gene>
<dbReference type="SUPFAM" id="SSF50156">
    <property type="entry name" value="PDZ domain-like"/>
    <property type="match status" value="1"/>
</dbReference>
<dbReference type="PANTHER" id="PTHR43265:SF1">
    <property type="entry name" value="ESTERASE ESTD"/>
    <property type="match status" value="1"/>
</dbReference>
<evidence type="ECO:0000313" key="4">
    <source>
        <dbReference type="Proteomes" id="UP001520878"/>
    </source>
</evidence>
<feature type="chain" id="PRO_5046155121" evidence="1">
    <location>
        <begin position="25"/>
        <end position="452"/>
    </location>
</feature>
<feature type="domain" description="PDZ" evidence="2">
    <location>
        <begin position="51"/>
        <end position="104"/>
    </location>
</feature>
<sequence>MMKTAVLVLTALLPVLLTSTTAHSQTSDDTQDRRARWHATFEPATPTGRTVTSLMPESGLTQAGMAVGDILLAVDGEVIRNGDQWWDITYNLRADTPVSLTYKRGTTLHDATIRFAPVEKEHYENLQVEYGFLRSDYNLRQRYIITLPKQPIPQPQPAIFVVGGLSCSSIEILPGRTSNFIRTLRDLVIGSGMLVMRIEKPGVGDSEGRCSETDFTTELNGYEVALKQLLADPRVDRQRVIVFGSSMGSALAPYLANKYALNGIIADGTFYRSWFEHMLEIERRILAMQGNDQATISAKMNQAYIPLYYKMLINKQTYAEIIDENPLLATYNYHGADTMYGRPMAFYHQMQDFDVAGAWSQVSIPTRIRWGTNDWIMSEYDIDMLHHELSQKQGLDVQVEKFDGMDHWYTIHDSPATSFLGQPGQWDERISQQLIDWAKQLNKQTNPRWSSD</sequence>
<feature type="signal peptide" evidence="1">
    <location>
        <begin position="1"/>
        <end position="24"/>
    </location>
</feature>
<dbReference type="InterPro" id="IPR041489">
    <property type="entry name" value="PDZ_6"/>
</dbReference>
<dbReference type="EMBL" id="JAJEWP010000001">
    <property type="protein sequence ID" value="MCC2616248.1"/>
    <property type="molecule type" value="Genomic_DNA"/>
</dbReference>
<name>A0ABS8G755_9ALTE</name>